<organism evidence="1 2">
    <name type="scientific">Staphylococcus agnetis</name>
    <dbReference type="NCBI Taxonomy" id="985762"/>
    <lineage>
        <taxon>Bacteria</taxon>
        <taxon>Bacillati</taxon>
        <taxon>Bacillota</taxon>
        <taxon>Bacilli</taxon>
        <taxon>Bacillales</taxon>
        <taxon>Staphylococcaceae</taxon>
        <taxon>Staphylococcus</taxon>
    </lineage>
</organism>
<reference evidence="1" key="1">
    <citation type="submission" date="2022-03" db="EMBL/GenBank/DDBJ databases">
        <title>Comparative Genomics of East African Camel-Associated Staphylococcaceae spp.: Diversity and Inheritance of Traits Involved in Host-Pathogen Interactions.</title>
        <authorList>
            <person name="Akarsu H."/>
            <person name="Liljander A."/>
            <person name="Younan M."/>
            <person name="Brodard I."/>
            <person name="Glucks I."/>
            <person name="Labroussaa F."/>
            <person name="Overesch G."/>
            <person name="Kuhnert P."/>
            <person name="Perreten V."/>
            <person name="Drexler J.F."/>
            <person name="Corman V.M."/>
            <person name="Falquet L."/>
            <person name="Jores J."/>
        </authorList>
    </citation>
    <scope>NUCLEOTIDE SEQUENCE</scope>
    <source>
        <strain evidence="1">IVB6197</strain>
    </source>
</reference>
<dbReference type="AlphaFoldDB" id="A0ABD7TT20"/>
<dbReference type="Proteomes" id="UP001065705">
    <property type="component" value="Chromosome"/>
</dbReference>
<dbReference type="RefSeq" id="WP_262626245.1">
    <property type="nucleotide sequence ID" value="NZ_CP094809.1"/>
</dbReference>
<evidence type="ECO:0000313" key="1">
    <source>
        <dbReference type="EMBL" id="UXU56804.1"/>
    </source>
</evidence>
<proteinExistence type="predicted"/>
<protein>
    <submittedName>
        <fullName evidence="1">Uncharacterized protein</fullName>
    </submittedName>
</protein>
<dbReference type="EMBL" id="CP094809">
    <property type="protein sequence ID" value="UXU56804.1"/>
    <property type="molecule type" value="Genomic_DNA"/>
</dbReference>
<gene>
    <name evidence="1" type="ORF">MUA95_09580</name>
</gene>
<evidence type="ECO:0000313" key="2">
    <source>
        <dbReference type="Proteomes" id="UP001065705"/>
    </source>
</evidence>
<accession>A0ABD7TT20</accession>
<name>A0ABD7TT20_9STAP</name>
<sequence>MIVYYSYSGQPYLVMDYDDLKKLPSQVTQIKPPEGIYAPYHFDENEGVWIGSTKQEFEKNLPKDATVNNDLLISQLTVKVALQENQITQLKGLVSQLTLEIAQLKGGASG</sequence>